<comment type="similarity">
    <text evidence="4 5">Belongs to the PurK/PurT family.</text>
</comment>
<dbReference type="InterPro" id="IPR029752">
    <property type="entry name" value="D-isomer_DH_CS1"/>
</dbReference>
<comment type="caution">
    <text evidence="7">The sequence shown here is derived from an EMBL/GenBank/DDBJ whole genome shotgun (WGS) entry which is preliminary data.</text>
</comment>
<feature type="binding site" evidence="4">
    <location>
        <position position="215"/>
    </location>
    <ligand>
        <name>ATP</name>
        <dbReference type="ChEBI" id="CHEBI:30616"/>
    </ligand>
</feature>
<dbReference type="HAMAP" id="MF_01928">
    <property type="entry name" value="PurK"/>
    <property type="match status" value="1"/>
</dbReference>
<comment type="subunit">
    <text evidence="4 5">Homodimer.</text>
</comment>
<dbReference type="Pfam" id="PF17769">
    <property type="entry name" value="PurK_C"/>
    <property type="match status" value="1"/>
</dbReference>
<evidence type="ECO:0000259" key="6">
    <source>
        <dbReference type="PROSITE" id="PS50975"/>
    </source>
</evidence>
<organism evidence="7 8">
    <name type="scientific">Sulfobacillus acidophilus</name>
    <dbReference type="NCBI Taxonomy" id="53633"/>
    <lineage>
        <taxon>Bacteria</taxon>
        <taxon>Bacillati</taxon>
        <taxon>Bacillota</taxon>
        <taxon>Clostridia</taxon>
        <taxon>Eubacteriales</taxon>
        <taxon>Clostridiales Family XVII. Incertae Sedis</taxon>
        <taxon>Sulfobacillus</taxon>
    </lineage>
</organism>
<dbReference type="Pfam" id="PF02222">
    <property type="entry name" value="ATP-grasp"/>
    <property type="match status" value="1"/>
</dbReference>
<evidence type="ECO:0000256" key="3">
    <source>
        <dbReference type="ARBA" id="ARBA00022840"/>
    </source>
</evidence>
<keyword evidence="1 4" id="KW-0547">Nucleotide-binding</keyword>
<keyword evidence="2 4" id="KW-0658">Purine biosynthesis</keyword>
<dbReference type="PANTHER" id="PTHR11609">
    <property type="entry name" value="PURINE BIOSYNTHESIS PROTEIN 6/7, PUR6/7"/>
    <property type="match status" value="1"/>
</dbReference>
<dbReference type="Gene3D" id="3.30.470.20">
    <property type="entry name" value="ATP-grasp fold, B domain"/>
    <property type="match status" value="1"/>
</dbReference>
<feature type="binding site" evidence="4">
    <location>
        <begin position="153"/>
        <end position="159"/>
    </location>
    <ligand>
        <name>ATP</name>
        <dbReference type="ChEBI" id="CHEBI:30616"/>
    </ligand>
</feature>
<feature type="binding site" evidence="4">
    <location>
        <begin position="184"/>
        <end position="187"/>
    </location>
    <ligand>
        <name>ATP</name>
        <dbReference type="ChEBI" id="CHEBI:30616"/>
    </ligand>
</feature>
<dbReference type="SUPFAM" id="SSF52440">
    <property type="entry name" value="PreATP-grasp domain"/>
    <property type="match status" value="1"/>
</dbReference>
<reference evidence="7 8" key="1">
    <citation type="journal article" date="2014" name="BMC Genomics">
        <title>Comparison of environmental and isolate Sulfobacillus genomes reveals diverse carbon, sulfur, nitrogen, and hydrogen metabolisms.</title>
        <authorList>
            <person name="Justice N.B."/>
            <person name="Norman A."/>
            <person name="Brown C.T."/>
            <person name="Singh A."/>
            <person name="Thomas B.C."/>
            <person name="Banfield J.F."/>
        </authorList>
    </citation>
    <scope>NUCLEOTIDE SEQUENCE [LARGE SCALE GENOMIC DNA]</scope>
    <source>
        <strain evidence="7">AMDSBA3</strain>
    </source>
</reference>
<dbReference type="PROSITE" id="PS50975">
    <property type="entry name" value="ATP_GRASP"/>
    <property type="match status" value="1"/>
</dbReference>
<dbReference type="InterPro" id="IPR013815">
    <property type="entry name" value="ATP_grasp_subdomain_1"/>
</dbReference>
<feature type="binding site" evidence="4">
    <location>
        <begin position="269"/>
        <end position="270"/>
    </location>
    <ligand>
        <name>ATP</name>
        <dbReference type="ChEBI" id="CHEBI:30616"/>
    </ligand>
</feature>
<name>A0A2T2WP97_9FIRM</name>
<dbReference type="Pfam" id="PF22660">
    <property type="entry name" value="RS_preATP-grasp-like"/>
    <property type="match status" value="1"/>
</dbReference>
<feature type="domain" description="ATP-grasp" evidence="6">
    <location>
        <begin position="112"/>
        <end position="299"/>
    </location>
</feature>
<protein>
    <recommendedName>
        <fullName evidence="4 5">N5-carboxyaminoimidazole ribonucleotide synthase</fullName>
        <shortName evidence="4 5">N5-CAIR synthase</shortName>
        <ecNumber evidence="4 5">6.3.4.18</ecNumber>
    </recommendedName>
    <alternativeName>
        <fullName evidence="4 5">5-(carboxyamino)imidazole ribonucleotide synthetase</fullName>
    </alternativeName>
</protein>
<evidence type="ECO:0000256" key="4">
    <source>
        <dbReference type="HAMAP-Rule" id="MF_01928"/>
    </source>
</evidence>
<dbReference type="SUPFAM" id="SSF56059">
    <property type="entry name" value="Glutathione synthetase ATP-binding domain-like"/>
    <property type="match status" value="1"/>
</dbReference>
<dbReference type="NCBIfam" id="TIGR01161">
    <property type="entry name" value="purK"/>
    <property type="match status" value="1"/>
</dbReference>
<dbReference type="NCBIfam" id="NF004679">
    <property type="entry name" value="PRK06019.1-5"/>
    <property type="match status" value="1"/>
</dbReference>
<evidence type="ECO:0000256" key="2">
    <source>
        <dbReference type="ARBA" id="ARBA00022755"/>
    </source>
</evidence>
<dbReference type="EC" id="6.3.4.18" evidence="4 5"/>
<keyword evidence="3 4" id="KW-0067">ATP-binding</keyword>
<evidence type="ECO:0000313" key="7">
    <source>
        <dbReference type="EMBL" id="PSR24056.1"/>
    </source>
</evidence>
<dbReference type="InterPro" id="IPR040686">
    <property type="entry name" value="PurK_C"/>
</dbReference>
<feature type="binding site" evidence="4">
    <location>
        <position position="192"/>
    </location>
    <ligand>
        <name>ATP</name>
        <dbReference type="ChEBI" id="CHEBI:30616"/>
    </ligand>
</feature>
<dbReference type="GO" id="GO:0005829">
    <property type="term" value="C:cytosol"/>
    <property type="evidence" value="ECO:0007669"/>
    <property type="project" value="TreeGrafter"/>
</dbReference>
<keyword evidence="4 5" id="KW-0436">Ligase</keyword>
<evidence type="ECO:0000256" key="1">
    <source>
        <dbReference type="ARBA" id="ARBA00022741"/>
    </source>
</evidence>
<evidence type="ECO:0000256" key="5">
    <source>
        <dbReference type="RuleBase" id="RU361200"/>
    </source>
</evidence>
<dbReference type="InterPro" id="IPR054350">
    <property type="entry name" value="PurT/PurK_preATP-grasp"/>
</dbReference>
<dbReference type="PROSITE" id="PS00065">
    <property type="entry name" value="D_2_HYDROXYACID_DH_1"/>
    <property type="match status" value="1"/>
</dbReference>
<dbReference type="InterPro" id="IPR016185">
    <property type="entry name" value="PreATP-grasp_dom_sf"/>
</dbReference>
<dbReference type="NCBIfam" id="NF004676">
    <property type="entry name" value="PRK06019.1-2"/>
    <property type="match status" value="1"/>
</dbReference>
<dbReference type="InterPro" id="IPR011054">
    <property type="entry name" value="Rudment_hybrid_motif"/>
</dbReference>
<dbReference type="InterPro" id="IPR003135">
    <property type="entry name" value="ATP-grasp_carboxylate-amine"/>
</dbReference>
<dbReference type="Gene3D" id="3.30.1490.20">
    <property type="entry name" value="ATP-grasp fold, A domain"/>
    <property type="match status" value="1"/>
</dbReference>
<dbReference type="GO" id="GO:0004638">
    <property type="term" value="F:phosphoribosylaminoimidazole carboxylase activity"/>
    <property type="evidence" value="ECO:0007669"/>
    <property type="project" value="InterPro"/>
</dbReference>
<dbReference type="GO" id="GO:0006189">
    <property type="term" value="P:'de novo' IMP biosynthetic process"/>
    <property type="evidence" value="ECO:0007669"/>
    <property type="project" value="UniProtKB-UniRule"/>
</dbReference>
<dbReference type="InterPro" id="IPR011761">
    <property type="entry name" value="ATP-grasp"/>
</dbReference>
<feature type="binding site" evidence="4">
    <location>
        <position position="148"/>
    </location>
    <ligand>
        <name>ATP</name>
        <dbReference type="ChEBI" id="CHEBI:30616"/>
    </ligand>
</feature>
<dbReference type="UniPathway" id="UPA00074">
    <property type="reaction ID" value="UER00942"/>
</dbReference>
<accession>A0A2T2WP97</accession>
<dbReference type="Gene3D" id="3.40.50.20">
    <property type="match status" value="1"/>
</dbReference>
<comment type="function">
    <text evidence="4">Catalyzes the ATP-dependent conversion of 5-aminoimidazole ribonucleotide (AIR) and HCO(3)(-) to N5-carboxyaminoimidazole ribonucleotide (N5-CAIR).</text>
</comment>
<dbReference type="AlphaFoldDB" id="A0A2T2WP97"/>
<dbReference type="PANTHER" id="PTHR11609:SF5">
    <property type="entry name" value="PHOSPHORIBOSYLAMINOIMIDAZOLE CARBOXYLASE"/>
    <property type="match status" value="1"/>
</dbReference>
<sequence>MDEGIVPVGGTVGILGGGQLGRMMALAGRAMGLHTLIWDPDPLAPAAQAADDHIVAPYDSISALSEFAARIKCATYEFENVHSETAQQLSQLCSVYPPPELLQVSQHRLVEKDSARALGLATTLYGPATSPDEALNAVRRLGVPGLFKTVSGGYDGKGQALVESVNAVGAAYQSLQGHGDLMYERWVEFQTEVSVVVARDRYGKVVTYPVTENHHRRGILDWSVTPAEVSSDHERLMTEQARDVAEGLNLVGVMALEFFVTADGRVLFNEMAPRPHNSGHWTIEGAWPSQFTQHMRAIAGWSVATPRFLSPTLMMNLLGDGFVDGFEMLPRVMELEGVQLHWYGKKDMRPGRKVGHVTIVGDCVPRLKETAEAVRQILGGRCNDGA</sequence>
<dbReference type="SUPFAM" id="SSF51246">
    <property type="entry name" value="Rudiment single hybrid motif"/>
    <property type="match status" value="1"/>
</dbReference>
<dbReference type="EMBL" id="PXYV01000001">
    <property type="protein sequence ID" value="PSR24056.1"/>
    <property type="molecule type" value="Genomic_DNA"/>
</dbReference>
<dbReference type="GO" id="GO:0034028">
    <property type="term" value="F:5-(carboxyamino)imidazole ribonucleotide synthase activity"/>
    <property type="evidence" value="ECO:0007669"/>
    <property type="project" value="UniProtKB-UniRule"/>
</dbReference>
<dbReference type="InterPro" id="IPR005875">
    <property type="entry name" value="PurK"/>
</dbReference>
<dbReference type="GO" id="GO:0005524">
    <property type="term" value="F:ATP binding"/>
    <property type="evidence" value="ECO:0007669"/>
    <property type="project" value="UniProtKB-UniRule"/>
</dbReference>
<proteinExistence type="inferred from homology"/>
<comment type="function">
    <text evidence="5">Catalyzes the ATP-dependent conversion of 5-aminoimidazole ribonucleotide (AIR) and HCO(3)- to N5-carboxyaminoimidazole ribonucleotide (N5-CAIR).</text>
</comment>
<dbReference type="GO" id="GO:0046872">
    <property type="term" value="F:metal ion binding"/>
    <property type="evidence" value="ECO:0007669"/>
    <property type="project" value="InterPro"/>
</dbReference>
<comment type="pathway">
    <text evidence="4 5">Purine metabolism; IMP biosynthesis via de novo pathway; 5-amino-1-(5-phospho-D-ribosyl)imidazole-4-carboxylate from 5-amino-1-(5-phospho-D-ribosyl)imidazole (N5-CAIR route): step 1/2.</text>
</comment>
<comment type="catalytic activity">
    <reaction evidence="4 5">
        <text>5-amino-1-(5-phospho-beta-D-ribosyl)imidazole + hydrogencarbonate + ATP = 5-carboxyamino-1-(5-phospho-D-ribosyl)imidazole + ADP + phosphate + 2 H(+)</text>
        <dbReference type="Rhea" id="RHEA:19317"/>
        <dbReference type="ChEBI" id="CHEBI:15378"/>
        <dbReference type="ChEBI" id="CHEBI:17544"/>
        <dbReference type="ChEBI" id="CHEBI:30616"/>
        <dbReference type="ChEBI" id="CHEBI:43474"/>
        <dbReference type="ChEBI" id="CHEBI:58730"/>
        <dbReference type="ChEBI" id="CHEBI:137981"/>
        <dbReference type="ChEBI" id="CHEBI:456216"/>
        <dbReference type="EC" id="6.3.4.18"/>
    </reaction>
</comment>
<feature type="binding site" evidence="4">
    <location>
        <position position="108"/>
    </location>
    <ligand>
        <name>ATP</name>
        <dbReference type="ChEBI" id="CHEBI:30616"/>
    </ligand>
</feature>
<gene>
    <name evidence="4 5" type="primary">purK</name>
    <name evidence="7" type="ORF">C7B45_00085</name>
</gene>
<dbReference type="Proteomes" id="UP000241848">
    <property type="component" value="Unassembled WGS sequence"/>
</dbReference>
<evidence type="ECO:0000313" key="8">
    <source>
        <dbReference type="Proteomes" id="UP000241848"/>
    </source>
</evidence>